<dbReference type="Gene3D" id="3.40.50.1170">
    <property type="entry name" value="L-asparaginase, N-terminal domain"/>
    <property type="match status" value="1"/>
</dbReference>
<dbReference type="Proteomes" id="UP001378242">
    <property type="component" value="Unassembled WGS sequence"/>
</dbReference>
<dbReference type="RefSeq" id="WP_341542820.1">
    <property type="nucleotide sequence ID" value="NZ_JBAKAP010000022.1"/>
</dbReference>
<evidence type="ECO:0000256" key="4">
    <source>
        <dbReference type="PROSITE-ProRule" id="PRU10100"/>
    </source>
</evidence>
<dbReference type="PROSITE" id="PS51732">
    <property type="entry name" value="ASN_GLN_ASE_3"/>
    <property type="match status" value="1"/>
</dbReference>
<evidence type="ECO:0000256" key="2">
    <source>
        <dbReference type="ARBA" id="ARBA00022801"/>
    </source>
</evidence>
<dbReference type="SMART" id="SM00870">
    <property type="entry name" value="Asparaginase"/>
    <property type="match status" value="1"/>
</dbReference>
<evidence type="ECO:0000259" key="7">
    <source>
        <dbReference type="Pfam" id="PF00710"/>
    </source>
</evidence>
<keyword evidence="2 9" id="KW-0378">Hydrolase</keyword>
<organism evidence="9 10">
    <name type="scientific">Cobetia marina</name>
    <name type="common">Deleya marina</name>
    <dbReference type="NCBI Taxonomy" id="28258"/>
    <lineage>
        <taxon>Bacteria</taxon>
        <taxon>Pseudomonadati</taxon>
        <taxon>Pseudomonadota</taxon>
        <taxon>Gammaproteobacteria</taxon>
        <taxon>Oceanospirillales</taxon>
        <taxon>Halomonadaceae</taxon>
        <taxon>Cobetia</taxon>
    </lineage>
</organism>
<dbReference type="PROSITE" id="PS00917">
    <property type="entry name" value="ASN_GLN_ASE_2"/>
    <property type="match status" value="1"/>
</dbReference>
<feature type="signal peptide" evidence="6">
    <location>
        <begin position="1"/>
        <end position="31"/>
    </location>
</feature>
<accession>A0ABU9GJM8</accession>
<dbReference type="InterPro" id="IPR027473">
    <property type="entry name" value="L-asparaginase_C"/>
</dbReference>
<dbReference type="Pfam" id="PF17763">
    <property type="entry name" value="Asparaginase_C"/>
    <property type="match status" value="1"/>
</dbReference>
<evidence type="ECO:0000313" key="9">
    <source>
        <dbReference type="EMBL" id="MEL0618324.1"/>
    </source>
</evidence>
<evidence type="ECO:0000256" key="6">
    <source>
        <dbReference type="SAM" id="SignalP"/>
    </source>
</evidence>
<name>A0ABU9GJM8_COBMA</name>
<dbReference type="SUPFAM" id="SSF53774">
    <property type="entry name" value="Glutaminase/Asparaginase"/>
    <property type="match status" value="1"/>
</dbReference>
<evidence type="ECO:0000256" key="3">
    <source>
        <dbReference type="PROSITE-ProRule" id="PRU10099"/>
    </source>
</evidence>
<feature type="domain" description="Asparaginase/glutaminase C-terminal" evidence="8">
    <location>
        <begin position="248"/>
        <end position="351"/>
    </location>
</feature>
<evidence type="ECO:0000256" key="5">
    <source>
        <dbReference type="RuleBase" id="RU004456"/>
    </source>
</evidence>
<dbReference type="InterPro" id="IPR036152">
    <property type="entry name" value="Asp/glu_Ase-like_sf"/>
</dbReference>
<dbReference type="GO" id="GO:0004067">
    <property type="term" value="F:asparaginase activity"/>
    <property type="evidence" value="ECO:0007669"/>
    <property type="project" value="UniProtKB-EC"/>
</dbReference>
<dbReference type="PANTHER" id="PTHR11707">
    <property type="entry name" value="L-ASPARAGINASE"/>
    <property type="match status" value="1"/>
</dbReference>
<sequence length="352" mass="36728">MTTASFMTPRRLVAAISMAACSLAYGIQANAADHPGVKIYATGGTIAGSSASSTDTTNYKSGSIGVQALLDAVPELADVAEVTGEQIANTGSSNIDQEILLKLSKSINEALATDATHGVVITHGTDTLEETGFFLDLTVESDKPVVMVGAMRPATAISADGPFNLLEAVTLAADEGAEGRGAMIVLNDRIGSAYYTTKTNAIMMDTFKATEQGYLGAFISGKPHFYYTPATPTDKPHFDVTSLDGLPKVDIVYAHQDMDPALFTAALDNGAKGIVIAGSGNGSIPDTLKPLVKQAMEDGLPVVRSTRTGNGIVTAKEEGIGSGALNPQKARILLSLALTETDDMDKVRSYFE</sequence>
<feature type="chain" id="PRO_5047024809" evidence="6">
    <location>
        <begin position="32"/>
        <end position="352"/>
    </location>
</feature>
<dbReference type="CDD" id="cd08964">
    <property type="entry name" value="L-asparaginase_II"/>
    <property type="match status" value="1"/>
</dbReference>
<evidence type="ECO:0000259" key="8">
    <source>
        <dbReference type="Pfam" id="PF17763"/>
    </source>
</evidence>
<feature type="active site" evidence="4">
    <location>
        <position position="125"/>
    </location>
</feature>
<dbReference type="EC" id="3.5.1.1" evidence="9"/>
<gene>
    <name evidence="9" type="ORF">V6243_15970</name>
</gene>
<dbReference type="Pfam" id="PF00710">
    <property type="entry name" value="Asparaginase"/>
    <property type="match status" value="1"/>
</dbReference>
<keyword evidence="6" id="KW-0732">Signal</keyword>
<keyword evidence="10" id="KW-1185">Reference proteome</keyword>
<dbReference type="PRINTS" id="PR00139">
    <property type="entry name" value="ASNGLNASE"/>
</dbReference>
<comment type="similarity">
    <text evidence="1 5">Belongs to the asparaginase 1 family.</text>
</comment>
<comment type="caution">
    <text evidence="9">The sequence shown here is derived from an EMBL/GenBank/DDBJ whole genome shotgun (WGS) entry which is preliminary data.</text>
</comment>
<dbReference type="NCBIfam" id="TIGR00520">
    <property type="entry name" value="asnASE_II"/>
    <property type="match status" value="1"/>
</dbReference>
<dbReference type="InterPro" id="IPR037152">
    <property type="entry name" value="L-asparaginase_N_sf"/>
</dbReference>
<dbReference type="InterPro" id="IPR027475">
    <property type="entry name" value="Asparaginase/glutaminase_AS2"/>
</dbReference>
<dbReference type="InterPro" id="IPR004550">
    <property type="entry name" value="AsnASE_II"/>
</dbReference>
<dbReference type="PIRSF" id="PIRSF001220">
    <property type="entry name" value="L-ASNase_gatD"/>
    <property type="match status" value="1"/>
</dbReference>
<evidence type="ECO:0000256" key="1">
    <source>
        <dbReference type="ARBA" id="ARBA00010518"/>
    </source>
</evidence>
<dbReference type="PROSITE" id="PS00144">
    <property type="entry name" value="ASN_GLN_ASE_1"/>
    <property type="match status" value="1"/>
</dbReference>
<evidence type="ECO:0000313" key="10">
    <source>
        <dbReference type="Proteomes" id="UP001378242"/>
    </source>
</evidence>
<dbReference type="InterPro" id="IPR027474">
    <property type="entry name" value="L-asparaginase_N"/>
</dbReference>
<feature type="domain" description="L-asparaginase N-terminal" evidence="7">
    <location>
        <begin position="37"/>
        <end position="229"/>
    </location>
</feature>
<dbReference type="Gene3D" id="3.40.50.40">
    <property type="match status" value="1"/>
</dbReference>
<dbReference type="InterPro" id="IPR040919">
    <property type="entry name" value="Asparaginase_C"/>
</dbReference>
<feature type="active site" evidence="3">
    <location>
        <position position="45"/>
    </location>
</feature>
<dbReference type="InterPro" id="IPR006034">
    <property type="entry name" value="Asparaginase/glutaminase-like"/>
</dbReference>
<dbReference type="PIRSF" id="PIRSF500176">
    <property type="entry name" value="L_ASNase"/>
    <property type="match status" value="1"/>
</dbReference>
<proteinExistence type="inferred from homology"/>
<dbReference type="InterPro" id="IPR020827">
    <property type="entry name" value="Asparaginase/glutaminase_AS1"/>
</dbReference>
<reference evidence="9 10" key="1">
    <citation type="submission" date="2024-02" db="EMBL/GenBank/DDBJ databases">
        <title>Bacteria isolated from the canopy kelp, Nereocystis luetkeana.</title>
        <authorList>
            <person name="Pfister C.A."/>
            <person name="Younker I.T."/>
            <person name="Light S.H."/>
        </authorList>
    </citation>
    <scope>NUCLEOTIDE SEQUENCE [LARGE SCALE GENOMIC DNA]</scope>
    <source>
        <strain evidence="9 10">TI.5.07</strain>
    </source>
</reference>
<dbReference type="EMBL" id="JBAKAP010000022">
    <property type="protein sequence ID" value="MEL0618324.1"/>
    <property type="molecule type" value="Genomic_DNA"/>
</dbReference>
<dbReference type="PANTHER" id="PTHR11707:SF28">
    <property type="entry name" value="60 KDA LYSOPHOSPHOLIPASE"/>
    <property type="match status" value="1"/>
</dbReference>
<protein>
    <submittedName>
        <fullName evidence="9">Type II asparaginase</fullName>
        <ecNumber evidence="9">3.5.1.1</ecNumber>
    </submittedName>
</protein>